<evidence type="ECO:0000313" key="2">
    <source>
        <dbReference type="Proteomes" id="UP000053096"/>
    </source>
</evidence>
<dbReference type="Proteomes" id="UP000053096">
    <property type="component" value="Unassembled WGS sequence"/>
</dbReference>
<evidence type="ECO:0000313" key="1">
    <source>
        <dbReference type="EMBL" id="CUI68215.1"/>
    </source>
</evidence>
<proteinExistence type="predicted"/>
<dbReference type="EMBL" id="CYTV01000004">
    <property type="protein sequence ID" value="CUI68215.1"/>
    <property type="molecule type" value="Genomic_DNA"/>
</dbReference>
<accession>A0A0M7EJH8</accession>
<organism evidence="1 2">
    <name type="scientific">Bordetella pseudohinzii</name>
    <dbReference type="NCBI Taxonomy" id="1331258"/>
    <lineage>
        <taxon>Bacteria</taxon>
        <taxon>Pseudomonadati</taxon>
        <taxon>Pseudomonadota</taxon>
        <taxon>Betaproteobacteria</taxon>
        <taxon>Burkholderiales</taxon>
        <taxon>Alcaligenaceae</taxon>
        <taxon>Bordetella</taxon>
    </lineage>
</organism>
<gene>
    <name evidence="1" type="ORF">ERS370011_01704</name>
</gene>
<protein>
    <submittedName>
        <fullName evidence="1">Uncharacterized protein</fullName>
    </submittedName>
</protein>
<reference evidence="1 2" key="1">
    <citation type="submission" date="2015-09" db="EMBL/GenBank/DDBJ databases">
        <authorList>
            <person name="Jackson K.R."/>
            <person name="Lunt B.L."/>
            <person name="Fisher J.N.B."/>
            <person name="Gardner A.V."/>
            <person name="Bailey M.E."/>
            <person name="Deus L.M."/>
            <person name="Earl A.S."/>
            <person name="Gibby P.D."/>
            <person name="Hartmann K.A."/>
            <person name="Liu J.E."/>
            <person name="Manci A.M."/>
            <person name="Nielsen D.A."/>
            <person name="Solomon M.B."/>
            <person name="Breakwell D.P."/>
            <person name="Burnett S.H."/>
            <person name="Grose J.H."/>
        </authorList>
    </citation>
    <scope>NUCLEOTIDE SEQUENCE [LARGE SCALE GENOMIC DNA]</scope>
    <source>
        <strain evidence="1 2">2789STDY5608636</strain>
    </source>
</reference>
<sequence length="79" mass="8990">MTPSMQSLRNVGIRLACHALPLRAQLSKDIQHGRFRRVNKVRFATSAASFNNLSVSVTKHPSLFVHKEVLDEHPDSFHR</sequence>
<name>A0A0M7EJH8_9BORD</name>
<dbReference type="AlphaFoldDB" id="A0A0M7EJH8"/>